<dbReference type="Proteomes" id="UP000612746">
    <property type="component" value="Unassembled WGS sequence"/>
</dbReference>
<gene>
    <name evidence="2" type="ORF">INT44_009287</name>
</gene>
<keyword evidence="1" id="KW-0175">Coiled coil</keyword>
<comment type="caution">
    <text evidence="2">The sequence shown here is derived from an EMBL/GenBank/DDBJ whole genome shotgun (WGS) entry which is preliminary data.</text>
</comment>
<dbReference type="AlphaFoldDB" id="A0A8H7Q1A8"/>
<protein>
    <recommendedName>
        <fullName evidence="4">SWI5-dependent HO expression protein 3</fullName>
    </recommendedName>
</protein>
<keyword evidence="3" id="KW-1185">Reference proteome</keyword>
<organism evidence="2 3">
    <name type="scientific">Umbelopsis vinacea</name>
    <dbReference type="NCBI Taxonomy" id="44442"/>
    <lineage>
        <taxon>Eukaryota</taxon>
        <taxon>Fungi</taxon>
        <taxon>Fungi incertae sedis</taxon>
        <taxon>Mucoromycota</taxon>
        <taxon>Mucoromycotina</taxon>
        <taxon>Umbelopsidomycetes</taxon>
        <taxon>Umbelopsidales</taxon>
        <taxon>Umbelopsidaceae</taxon>
        <taxon>Umbelopsis</taxon>
    </lineage>
</organism>
<accession>A0A8H7Q1A8</accession>
<dbReference type="OrthoDB" id="2261617at2759"/>
<name>A0A8H7Q1A8_9FUNG</name>
<evidence type="ECO:0008006" key="4">
    <source>
        <dbReference type="Google" id="ProtNLM"/>
    </source>
</evidence>
<sequence>MSVTTTSSTPATLRSAKVIEELTERLTSVLQELEIAKTQLETITEARLSSEQSAKDFMKSNTQLRSDIQILMQTLESKQQILDATRAATADKERQVKTLRDEALLSRKQLEELASKEKELLEARDSAIEHTQRSEREHLTIRDAFGSIQLKYEKDIQQLQHDLDDLQIQFKHISAKSEHSMNILQKQMQSIMDSRDTDLSEVSRLGSCLAEKNQAFAHRTAAEVDELRQEISSYINQSENIAGNVVGCRDEVNGLITRMRNFAAIDQTN</sequence>
<dbReference type="EMBL" id="JAEPRA010000006">
    <property type="protein sequence ID" value="KAG2184272.1"/>
    <property type="molecule type" value="Genomic_DNA"/>
</dbReference>
<evidence type="ECO:0000313" key="2">
    <source>
        <dbReference type="EMBL" id="KAG2184272.1"/>
    </source>
</evidence>
<evidence type="ECO:0000313" key="3">
    <source>
        <dbReference type="Proteomes" id="UP000612746"/>
    </source>
</evidence>
<feature type="coiled-coil region" evidence="1">
    <location>
        <begin position="82"/>
        <end position="116"/>
    </location>
</feature>
<reference evidence="2" key="1">
    <citation type="submission" date="2020-12" db="EMBL/GenBank/DDBJ databases">
        <title>Metabolic potential, ecology and presence of endohyphal bacteria is reflected in genomic diversity of Mucoromycotina.</title>
        <authorList>
            <person name="Muszewska A."/>
            <person name="Okrasinska A."/>
            <person name="Steczkiewicz K."/>
            <person name="Drgas O."/>
            <person name="Orlowska M."/>
            <person name="Perlinska-Lenart U."/>
            <person name="Aleksandrzak-Piekarczyk T."/>
            <person name="Szatraj K."/>
            <person name="Zielenkiewicz U."/>
            <person name="Pilsyk S."/>
            <person name="Malc E."/>
            <person name="Mieczkowski P."/>
            <person name="Kruszewska J.S."/>
            <person name="Biernat P."/>
            <person name="Pawlowska J."/>
        </authorList>
    </citation>
    <scope>NUCLEOTIDE SEQUENCE</scope>
    <source>
        <strain evidence="2">WA0000051536</strain>
    </source>
</reference>
<evidence type="ECO:0000256" key="1">
    <source>
        <dbReference type="SAM" id="Coils"/>
    </source>
</evidence>
<feature type="coiled-coil region" evidence="1">
    <location>
        <begin position="149"/>
        <end position="176"/>
    </location>
</feature>
<proteinExistence type="predicted"/>